<dbReference type="Proteomes" id="UP001597045">
    <property type="component" value="Unassembled WGS sequence"/>
</dbReference>
<accession>A0ABW3MBZ5</accession>
<evidence type="ECO:0000313" key="3">
    <source>
        <dbReference type="Proteomes" id="UP001597045"/>
    </source>
</evidence>
<evidence type="ECO:0008006" key="4">
    <source>
        <dbReference type="Google" id="ProtNLM"/>
    </source>
</evidence>
<comment type="caution">
    <text evidence="2">The sequence shown here is derived from an EMBL/GenBank/DDBJ whole genome shotgun (WGS) entry which is preliminary data.</text>
</comment>
<proteinExistence type="predicted"/>
<evidence type="ECO:0000313" key="2">
    <source>
        <dbReference type="EMBL" id="MFD1048286.1"/>
    </source>
</evidence>
<protein>
    <recommendedName>
        <fullName evidence="4">ABC transporter permease</fullName>
    </recommendedName>
</protein>
<keyword evidence="1" id="KW-0472">Membrane</keyword>
<feature type="non-terminal residue" evidence="2">
    <location>
        <position position="109"/>
    </location>
</feature>
<name>A0ABW3MBZ5_9PSEU</name>
<evidence type="ECO:0000256" key="1">
    <source>
        <dbReference type="SAM" id="Phobius"/>
    </source>
</evidence>
<gene>
    <name evidence="2" type="ORF">ACFQ1S_23480</name>
</gene>
<keyword evidence="1" id="KW-0812">Transmembrane</keyword>
<sequence length="109" mass="12077">MKRFIRGLLGIVIVLALWQLGSFTGLFDSNYIPPPSTVLPRVFQLFTGEFNNGQDEFVRDFVATMATWFVTLLIAIMYALFGAAIVIAAFGVVNTLALSVMERTRELGV</sequence>
<reference evidence="3" key="1">
    <citation type="journal article" date="2019" name="Int. J. Syst. Evol. Microbiol.">
        <title>The Global Catalogue of Microorganisms (GCM) 10K type strain sequencing project: providing services to taxonomists for standard genome sequencing and annotation.</title>
        <authorList>
            <consortium name="The Broad Institute Genomics Platform"/>
            <consortium name="The Broad Institute Genome Sequencing Center for Infectious Disease"/>
            <person name="Wu L."/>
            <person name="Ma J."/>
        </authorList>
    </citation>
    <scope>NUCLEOTIDE SEQUENCE [LARGE SCALE GENOMIC DNA]</scope>
    <source>
        <strain evidence="3">JCM 31486</strain>
    </source>
</reference>
<dbReference type="EMBL" id="JBHTIS010001506">
    <property type="protein sequence ID" value="MFD1048286.1"/>
    <property type="molecule type" value="Genomic_DNA"/>
</dbReference>
<keyword evidence="1" id="KW-1133">Transmembrane helix</keyword>
<keyword evidence="3" id="KW-1185">Reference proteome</keyword>
<organism evidence="2 3">
    <name type="scientific">Kibdelosporangium lantanae</name>
    <dbReference type="NCBI Taxonomy" id="1497396"/>
    <lineage>
        <taxon>Bacteria</taxon>
        <taxon>Bacillati</taxon>
        <taxon>Actinomycetota</taxon>
        <taxon>Actinomycetes</taxon>
        <taxon>Pseudonocardiales</taxon>
        <taxon>Pseudonocardiaceae</taxon>
        <taxon>Kibdelosporangium</taxon>
    </lineage>
</organism>
<feature type="transmembrane region" description="Helical" evidence="1">
    <location>
        <begin position="68"/>
        <end position="93"/>
    </location>
</feature>
<feature type="transmembrane region" description="Helical" evidence="1">
    <location>
        <begin position="7"/>
        <end position="27"/>
    </location>
</feature>